<name>A0A2G9Y8F8_9BACT</name>
<protein>
    <submittedName>
        <fullName evidence="1">Uncharacterized protein</fullName>
    </submittedName>
</protein>
<comment type="caution">
    <text evidence="1">The sequence shown here is derived from an EMBL/GenBank/DDBJ whole genome shotgun (WGS) entry which is preliminary data.</text>
</comment>
<dbReference type="AlphaFoldDB" id="A0A2G9Y8F8"/>
<evidence type="ECO:0000313" key="2">
    <source>
        <dbReference type="Proteomes" id="UP000231025"/>
    </source>
</evidence>
<dbReference type="EMBL" id="PCRE01000047">
    <property type="protein sequence ID" value="PIP14771.1"/>
    <property type="molecule type" value="Genomic_DNA"/>
</dbReference>
<organism evidence="1 2">
    <name type="scientific">Candidatus Roizmanbacteria bacterium CG23_combo_of_CG06-09_8_20_14_all_35_49</name>
    <dbReference type="NCBI Taxonomy" id="1974863"/>
    <lineage>
        <taxon>Bacteria</taxon>
        <taxon>Candidatus Roizmaniibacteriota</taxon>
    </lineage>
</organism>
<evidence type="ECO:0000313" key="1">
    <source>
        <dbReference type="EMBL" id="PIP14771.1"/>
    </source>
</evidence>
<dbReference type="Proteomes" id="UP000231025">
    <property type="component" value="Unassembled WGS sequence"/>
</dbReference>
<gene>
    <name evidence="1" type="ORF">COX47_03385</name>
</gene>
<sequence length="203" mass="22234">MNKKLSIILLSIIFLAPIHIFAGGGRFRLESYNGPGIAGSKKVNIQAWISKTDSPAASVGERAEFRIHSPKPGDECHTFSSQANENGIIFGECSSTQPGQILAYVYSFDANEDSSDYVLYFTLPIPTNTPMPTPTSKSLPTNIPTPILPTHEPSTSKEQRLLPSIKVSSHSIEVNNKNVKNSFIAKGFNILLKLIQSVLHLFH</sequence>
<accession>A0A2G9Y8F8</accession>
<reference evidence="1 2" key="1">
    <citation type="submission" date="2017-09" db="EMBL/GenBank/DDBJ databases">
        <title>Depth-based differentiation of microbial function through sediment-hosted aquifers and enrichment of novel symbionts in the deep terrestrial subsurface.</title>
        <authorList>
            <person name="Probst A.J."/>
            <person name="Ladd B."/>
            <person name="Jarett J.K."/>
            <person name="Geller-Mcgrath D.E."/>
            <person name="Sieber C.M."/>
            <person name="Emerson J.B."/>
            <person name="Anantharaman K."/>
            <person name="Thomas B.C."/>
            <person name="Malmstrom R."/>
            <person name="Stieglmeier M."/>
            <person name="Klingl A."/>
            <person name="Woyke T."/>
            <person name="Ryan C.M."/>
            <person name="Banfield J.F."/>
        </authorList>
    </citation>
    <scope>NUCLEOTIDE SEQUENCE [LARGE SCALE GENOMIC DNA]</scope>
    <source>
        <strain evidence="1">CG23_combo_of_CG06-09_8_20_14_all_35_49</strain>
    </source>
</reference>
<proteinExistence type="predicted"/>